<organism evidence="2 3">
    <name type="scientific">Sphingobium yanoikuyae</name>
    <name type="common">Sphingomonas yanoikuyae</name>
    <dbReference type="NCBI Taxonomy" id="13690"/>
    <lineage>
        <taxon>Bacteria</taxon>
        <taxon>Pseudomonadati</taxon>
        <taxon>Pseudomonadota</taxon>
        <taxon>Alphaproteobacteria</taxon>
        <taxon>Sphingomonadales</taxon>
        <taxon>Sphingomonadaceae</taxon>
        <taxon>Sphingobium</taxon>
    </lineage>
</organism>
<dbReference type="Proteomes" id="UP000219422">
    <property type="component" value="Chromosome"/>
</dbReference>
<accession>A0A291N2A8</accession>
<gene>
    <name evidence="2" type="ORF">A6768_16630</name>
</gene>
<reference evidence="2 3" key="1">
    <citation type="submission" date="2017-10" db="EMBL/GenBank/DDBJ databases">
        <title>Sphingobium yanoikuyae S72.</title>
        <authorList>
            <person name="Sanchez E."/>
            <person name="Bustos P."/>
            <person name="Mendoza P."/>
            <person name="Guo X."/>
            <person name="Mendoza A."/>
        </authorList>
    </citation>
    <scope>NUCLEOTIDE SEQUENCE [LARGE SCALE GENOMIC DNA]</scope>
    <source>
        <strain evidence="2 3">S72</strain>
    </source>
</reference>
<dbReference type="InterPro" id="IPR007048">
    <property type="entry name" value="IraD/Gp25-like"/>
</dbReference>
<feature type="domain" description="IraD/Gp25-like" evidence="1">
    <location>
        <begin position="15"/>
        <end position="94"/>
    </location>
</feature>
<evidence type="ECO:0000313" key="3">
    <source>
        <dbReference type="Proteomes" id="UP000219422"/>
    </source>
</evidence>
<evidence type="ECO:0000313" key="2">
    <source>
        <dbReference type="EMBL" id="ATI81456.1"/>
    </source>
</evidence>
<dbReference type="Gene3D" id="3.10.450.40">
    <property type="match status" value="1"/>
</dbReference>
<sequence length="116" mass="12362">MAGMSRLTGAVLTGLDHIRQSVTDILSTPIGTRVGRRDYGSLIPDLIDQPMTAANILRIYAAAAVALSRHEDRIHLRRVAITAGDRPGAASLTIIGDRTDVAPANARTRLVLPLSL</sequence>
<dbReference type="AlphaFoldDB" id="A0A291N2A8"/>
<dbReference type="GeneID" id="57778469"/>
<protein>
    <submittedName>
        <fullName evidence="2">Oxidoreductase</fullName>
    </submittedName>
</protein>
<dbReference type="Pfam" id="PF04965">
    <property type="entry name" value="GPW_gp25"/>
    <property type="match status" value="1"/>
</dbReference>
<dbReference type="EMBL" id="CP023741">
    <property type="protein sequence ID" value="ATI81456.1"/>
    <property type="molecule type" value="Genomic_DNA"/>
</dbReference>
<evidence type="ECO:0000259" key="1">
    <source>
        <dbReference type="Pfam" id="PF04965"/>
    </source>
</evidence>
<dbReference type="RefSeq" id="WP_097384365.1">
    <property type="nucleotide sequence ID" value="NZ_CP023741.1"/>
</dbReference>
<dbReference type="SUPFAM" id="SSF160719">
    <property type="entry name" value="gpW/gp25-like"/>
    <property type="match status" value="1"/>
</dbReference>
<name>A0A291N2A8_SPHYA</name>
<dbReference type="KEGG" id="sya:A6768_16630"/>
<proteinExistence type="predicted"/>